<gene>
    <name evidence="1" type="ORF">AN188_01399</name>
    <name evidence="2" type="ORF">APG09_00885</name>
</gene>
<evidence type="ECO:0000313" key="3">
    <source>
        <dbReference type="Proteomes" id="UP000092420"/>
    </source>
</evidence>
<evidence type="ECO:0000313" key="2">
    <source>
        <dbReference type="EMBL" id="KYC57858.1"/>
    </source>
</evidence>
<proteinExistence type="predicted"/>
<protein>
    <submittedName>
        <fullName evidence="2">Uncharacterized protein</fullName>
    </submittedName>
</protein>
<accession>A0A150J8U6</accession>
<dbReference type="AlphaFoldDB" id="A0A150JL97"/>
<evidence type="ECO:0000313" key="1">
    <source>
        <dbReference type="EMBL" id="KYC53673.1"/>
    </source>
</evidence>
<accession>A0A150JHV2</accession>
<dbReference type="Proteomes" id="UP000092420">
    <property type="component" value="Unassembled WGS sequence"/>
</dbReference>
<comment type="caution">
    <text evidence="2">The sequence shown here is derived from an EMBL/GenBank/DDBJ whole genome shotgun (WGS) entry which is preliminary data.</text>
</comment>
<accession>A0A150JL97</accession>
<sequence length="65" mass="6842">MGVEKTYLDLVDVIKSGMGDAKSNVASRKTIESALKEISTKYGVGAAAKAYDSCKLDSIGISKPM</sequence>
<dbReference type="EMBL" id="LNJB01000023">
    <property type="protein sequence ID" value="KYC53673.1"/>
    <property type="molecule type" value="Genomic_DNA"/>
</dbReference>
<reference evidence="2 3" key="1">
    <citation type="journal article" date="2016" name="ISME J.">
        <title>Chasing the elusive Euryarchaeota class WSA2: genomes reveal a uniquely fastidious methyl-reducing methanogen.</title>
        <authorList>
            <person name="Nobu M.K."/>
            <person name="Narihiro T."/>
            <person name="Kuroda K."/>
            <person name="Mei R."/>
            <person name="Liu W.T."/>
        </authorList>
    </citation>
    <scope>NUCLEOTIDE SEQUENCE [LARGE SCALE GENOMIC DNA]</scope>
    <source>
        <strain evidence="1">ADurb1013_Bin02101</strain>
        <strain evidence="2">ADurb1213_Bin02801</strain>
    </source>
</reference>
<dbReference type="EMBL" id="LNJE01000008">
    <property type="protein sequence ID" value="KYC57858.1"/>
    <property type="molecule type" value="Genomic_DNA"/>
</dbReference>
<name>A0A150JL97_9EURY</name>
<organism evidence="2">
    <name type="scientific">Candidatus Methanofastidiosum methylothiophilum</name>
    <dbReference type="NCBI Taxonomy" id="1705564"/>
    <lineage>
        <taxon>Archaea</taxon>
        <taxon>Methanobacteriati</taxon>
        <taxon>Methanobacteriota</taxon>
        <taxon>Stenosarchaea group</taxon>
        <taxon>Candidatus Methanofastidiosia</taxon>
        <taxon>Candidatus Methanofastidiosales</taxon>
        <taxon>Candidatus Methanofastidiosaceae</taxon>
        <taxon>Candidatus Methanofastidiosum</taxon>
    </lineage>
</organism>